<evidence type="ECO:0000313" key="2">
    <source>
        <dbReference type="Proteomes" id="UP000039865"/>
    </source>
</evidence>
<evidence type="ECO:0000313" key="1">
    <source>
        <dbReference type="EMBL" id="CDW78238.1"/>
    </source>
</evidence>
<dbReference type="EMBL" id="CCKQ01006896">
    <property type="protein sequence ID" value="CDW78238.1"/>
    <property type="molecule type" value="Genomic_DNA"/>
</dbReference>
<reference evidence="1 2" key="1">
    <citation type="submission" date="2014-06" db="EMBL/GenBank/DDBJ databases">
        <authorList>
            <person name="Swart Estienne"/>
        </authorList>
    </citation>
    <scope>NUCLEOTIDE SEQUENCE [LARGE SCALE GENOMIC DNA]</scope>
    <source>
        <strain evidence="1 2">130c</strain>
    </source>
</reference>
<dbReference type="InParanoid" id="A0A078ABT0"/>
<dbReference type="AlphaFoldDB" id="A0A078ABT0"/>
<accession>A0A078ABT0</accession>
<sequence length="158" mass="18668">MEKLIQNSDQSSSLSYYIEHNQQKEHHKSSEIEGGSVMIDNSAVECMERLMLSEPAQKLERCLNTNWQQLEMLVAILQQTPIDKSEDIFNLYQDPKQNNRIVLAETQFNLIRKVYTRCYINNKFSLNDDQLIIQFFMNLKALHQRIQKQESIKSSRKQ</sequence>
<keyword evidence="2" id="KW-1185">Reference proteome</keyword>
<dbReference type="Proteomes" id="UP000039865">
    <property type="component" value="Unassembled WGS sequence"/>
</dbReference>
<proteinExistence type="predicted"/>
<dbReference type="OrthoDB" id="10635085at2759"/>
<organism evidence="1 2">
    <name type="scientific">Stylonychia lemnae</name>
    <name type="common">Ciliate</name>
    <dbReference type="NCBI Taxonomy" id="5949"/>
    <lineage>
        <taxon>Eukaryota</taxon>
        <taxon>Sar</taxon>
        <taxon>Alveolata</taxon>
        <taxon>Ciliophora</taxon>
        <taxon>Intramacronucleata</taxon>
        <taxon>Spirotrichea</taxon>
        <taxon>Stichotrichia</taxon>
        <taxon>Sporadotrichida</taxon>
        <taxon>Oxytrichidae</taxon>
        <taxon>Stylonychinae</taxon>
        <taxon>Stylonychia</taxon>
    </lineage>
</organism>
<name>A0A078ABT0_STYLE</name>
<protein>
    <submittedName>
        <fullName evidence="1">Uncharacterized protein</fullName>
    </submittedName>
</protein>
<gene>
    <name evidence="1" type="primary">Contig5994.g6421</name>
    <name evidence="1" type="ORF">STYLEM_7213</name>
</gene>